<evidence type="ECO:0000313" key="2">
    <source>
        <dbReference type="Proteomes" id="UP001209878"/>
    </source>
</evidence>
<sequence length="112" mass="12940">MLNFYRAVIESVLVFSVTVWFKSIIQKETLRLNRVMKTASRIIGRDLPSLEILYQQRLLERATLISQDSSHPAHNLFEPLPSSRRLRSTKTTTSRFSTSFFPLAVQALSKQK</sequence>
<organism evidence="1 2">
    <name type="scientific">Ridgeia piscesae</name>
    <name type="common">Tubeworm</name>
    <dbReference type="NCBI Taxonomy" id="27915"/>
    <lineage>
        <taxon>Eukaryota</taxon>
        <taxon>Metazoa</taxon>
        <taxon>Spiralia</taxon>
        <taxon>Lophotrochozoa</taxon>
        <taxon>Annelida</taxon>
        <taxon>Polychaeta</taxon>
        <taxon>Sedentaria</taxon>
        <taxon>Canalipalpata</taxon>
        <taxon>Sabellida</taxon>
        <taxon>Siboglinidae</taxon>
        <taxon>Ridgeia</taxon>
    </lineage>
</organism>
<comment type="caution">
    <text evidence="1">The sequence shown here is derived from an EMBL/GenBank/DDBJ whole genome shotgun (WGS) entry which is preliminary data.</text>
</comment>
<dbReference type="Proteomes" id="UP001209878">
    <property type="component" value="Unassembled WGS sequence"/>
</dbReference>
<reference evidence="1" key="1">
    <citation type="journal article" date="2023" name="Mol. Biol. Evol.">
        <title>Third-Generation Sequencing Reveals the Adaptive Role of the Epigenome in Three Deep-Sea Polychaetes.</title>
        <authorList>
            <person name="Perez M."/>
            <person name="Aroh O."/>
            <person name="Sun Y."/>
            <person name="Lan Y."/>
            <person name="Juniper S.K."/>
            <person name="Young C.R."/>
            <person name="Angers B."/>
            <person name="Qian P.Y."/>
        </authorList>
    </citation>
    <scope>NUCLEOTIDE SEQUENCE</scope>
    <source>
        <strain evidence="1">R07B-5</strain>
    </source>
</reference>
<dbReference type="AlphaFoldDB" id="A0AAD9PGA4"/>
<proteinExistence type="predicted"/>
<protein>
    <submittedName>
        <fullName evidence="1">Uncharacterized protein</fullName>
    </submittedName>
</protein>
<keyword evidence="2" id="KW-1185">Reference proteome</keyword>
<gene>
    <name evidence="1" type="ORF">NP493_3g10018</name>
</gene>
<evidence type="ECO:0000313" key="1">
    <source>
        <dbReference type="EMBL" id="KAK2194061.1"/>
    </source>
</evidence>
<name>A0AAD9PGA4_RIDPI</name>
<dbReference type="EMBL" id="JAODUO010000003">
    <property type="protein sequence ID" value="KAK2194061.1"/>
    <property type="molecule type" value="Genomic_DNA"/>
</dbReference>
<accession>A0AAD9PGA4</accession>